<dbReference type="Proteomes" id="UP001501444">
    <property type="component" value="Unassembled WGS sequence"/>
</dbReference>
<comment type="similarity">
    <text evidence="1">Belongs to the LytR/CpsA/Psr (LCP) family.</text>
</comment>
<dbReference type="Pfam" id="PF03816">
    <property type="entry name" value="LytR_cpsA_psr"/>
    <property type="match status" value="1"/>
</dbReference>
<evidence type="ECO:0000313" key="5">
    <source>
        <dbReference type="EMBL" id="GAA2364172.1"/>
    </source>
</evidence>
<reference evidence="5 6" key="1">
    <citation type="journal article" date="2019" name="Int. J. Syst. Evol. Microbiol.">
        <title>The Global Catalogue of Microorganisms (GCM) 10K type strain sequencing project: providing services to taxonomists for standard genome sequencing and annotation.</title>
        <authorList>
            <consortium name="The Broad Institute Genomics Platform"/>
            <consortium name="The Broad Institute Genome Sequencing Center for Infectious Disease"/>
            <person name="Wu L."/>
            <person name="Ma J."/>
        </authorList>
    </citation>
    <scope>NUCLEOTIDE SEQUENCE [LARGE SCALE GENOMIC DNA]</scope>
    <source>
        <strain evidence="5 6">JCM 3272</strain>
    </source>
</reference>
<dbReference type="RefSeq" id="WP_344616061.1">
    <property type="nucleotide sequence ID" value="NZ_BAAARV010000059.1"/>
</dbReference>
<organism evidence="5 6">
    <name type="scientific">Dactylosporangium salmoneum</name>
    <dbReference type="NCBI Taxonomy" id="53361"/>
    <lineage>
        <taxon>Bacteria</taxon>
        <taxon>Bacillati</taxon>
        <taxon>Actinomycetota</taxon>
        <taxon>Actinomycetes</taxon>
        <taxon>Micromonosporales</taxon>
        <taxon>Micromonosporaceae</taxon>
        <taxon>Dactylosporangium</taxon>
    </lineage>
</organism>
<evidence type="ECO:0000256" key="2">
    <source>
        <dbReference type="SAM" id="MobiDB-lite"/>
    </source>
</evidence>
<dbReference type="InterPro" id="IPR050922">
    <property type="entry name" value="LytR/CpsA/Psr_CW_biosynth"/>
</dbReference>
<dbReference type="PANTHER" id="PTHR33392">
    <property type="entry name" value="POLYISOPRENYL-TEICHOIC ACID--PEPTIDOGLYCAN TEICHOIC ACID TRANSFERASE TAGU"/>
    <property type="match status" value="1"/>
</dbReference>
<dbReference type="PANTHER" id="PTHR33392:SF6">
    <property type="entry name" value="POLYISOPRENYL-TEICHOIC ACID--PEPTIDOGLYCAN TEICHOIC ACID TRANSFERASE TAGU"/>
    <property type="match status" value="1"/>
</dbReference>
<sequence>MGDPFPDAGAGDGRPRTGAGGLPGRPRGRVMARAKVPQQGPPADEVKVRRRPRWARPLIVLGVLLILVSAAGIAGSQALLHRYTDAIGQQRLLGDAAATHVSIDGPINLLLVGIDERSSSPDADHNADSILIVHIPANHNAAYLVSIPRDSYVPIPAYSKSGFGGGSDKINAAFADGYGDGVGRAGGFELLALTIKQLTGISFNGGAIVDFSGFKSLVAALGGVDMCVDERTVSVHVGHDARGQYRMPYELTEDGPVPVPGVTPQVYQPGCQHLSDWQALDYVRQRELIPDGDYGRQRHQQQFLKAVLKQATSSGVLTNPVSLDRVLRAAGQAMTFDSGGISIPDWIFALRNIRSGSVTMLKTNGGTFNSEVIDGKDTEILSDTSLELFSDLRDDNLAAFVAAHPGWVSPDAA</sequence>
<protein>
    <submittedName>
        <fullName evidence="5">LCP family protein</fullName>
    </submittedName>
</protein>
<accession>A0ABN3GY23</accession>
<gene>
    <name evidence="5" type="ORF">GCM10010170_061720</name>
</gene>
<evidence type="ECO:0000313" key="6">
    <source>
        <dbReference type="Proteomes" id="UP001501444"/>
    </source>
</evidence>
<evidence type="ECO:0000256" key="1">
    <source>
        <dbReference type="ARBA" id="ARBA00006068"/>
    </source>
</evidence>
<evidence type="ECO:0000259" key="4">
    <source>
        <dbReference type="Pfam" id="PF03816"/>
    </source>
</evidence>
<comment type="caution">
    <text evidence="5">The sequence shown here is derived from an EMBL/GenBank/DDBJ whole genome shotgun (WGS) entry which is preliminary data.</text>
</comment>
<proteinExistence type="inferred from homology"/>
<name>A0ABN3GY23_9ACTN</name>
<keyword evidence="3" id="KW-0472">Membrane</keyword>
<feature type="domain" description="Cell envelope-related transcriptional attenuator" evidence="4">
    <location>
        <begin position="126"/>
        <end position="312"/>
    </location>
</feature>
<keyword evidence="3" id="KW-0812">Transmembrane</keyword>
<dbReference type="InterPro" id="IPR004474">
    <property type="entry name" value="LytR_CpsA_psr"/>
</dbReference>
<dbReference type="EMBL" id="BAAARV010000059">
    <property type="protein sequence ID" value="GAA2364172.1"/>
    <property type="molecule type" value="Genomic_DNA"/>
</dbReference>
<keyword evidence="6" id="KW-1185">Reference proteome</keyword>
<feature type="region of interest" description="Disordered" evidence="2">
    <location>
        <begin position="1"/>
        <end position="48"/>
    </location>
</feature>
<feature type="transmembrane region" description="Helical" evidence="3">
    <location>
        <begin position="58"/>
        <end position="80"/>
    </location>
</feature>
<keyword evidence="3" id="KW-1133">Transmembrane helix</keyword>
<evidence type="ECO:0000256" key="3">
    <source>
        <dbReference type="SAM" id="Phobius"/>
    </source>
</evidence>
<dbReference type="Gene3D" id="3.40.630.190">
    <property type="entry name" value="LCP protein"/>
    <property type="match status" value="1"/>
</dbReference>